<proteinExistence type="predicted"/>
<protein>
    <submittedName>
        <fullName evidence="1">Uncharacterized protein</fullName>
    </submittedName>
</protein>
<sequence length="39" mass="4591">MLLRNIMYYQIYVCVSWRRSNAMNNPGYKCSTAEDASIQ</sequence>
<reference evidence="1" key="2">
    <citation type="journal article" date="2015" name="Data Brief">
        <title>Shoot transcriptome of the giant reed, Arundo donax.</title>
        <authorList>
            <person name="Barrero R.A."/>
            <person name="Guerrero F.D."/>
            <person name="Moolhuijzen P."/>
            <person name="Goolsby J.A."/>
            <person name="Tidwell J."/>
            <person name="Bellgard S.E."/>
            <person name="Bellgard M.I."/>
        </authorList>
    </citation>
    <scope>NUCLEOTIDE SEQUENCE</scope>
    <source>
        <tissue evidence="1">Shoot tissue taken approximately 20 cm above the soil surface</tissue>
    </source>
</reference>
<name>A0A0A9FE05_ARUDO</name>
<accession>A0A0A9FE05</accession>
<dbReference type="AlphaFoldDB" id="A0A0A9FE05"/>
<evidence type="ECO:0000313" key="1">
    <source>
        <dbReference type="EMBL" id="JAE06488.1"/>
    </source>
</evidence>
<organism evidence="1">
    <name type="scientific">Arundo donax</name>
    <name type="common">Giant reed</name>
    <name type="synonym">Donax arundinaceus</name>
    <dbReference type="NCBI Taxonomy" id="35708"/>
    <lineage>
        <taxon>Eukaryota</taxon>
        <taxon>Viridiplantae</taxon>
        <taxon>Streptophyta</taxon>
        <taxon>Embryophyta</taxon>
        <taxon>Tracheophyta</taxon>
        <taxon>Spermatophyta</taxon>
        <taxon>Magnoliopsida</taxon>
        <taxon>Liliopsida</taxon>
        <taxon>Poales</taxon>
        <taxon>Poaceae</taxon>
        <taxon>PACMAD clade</taxon>
        <taxon>Arundinoideae</taxon>
        <taxon>Arundineae</taxon>
        <taxon>Arundo</taxon>
    </lineage>
</organism>
<dbReference type="EMBL" id="GBRH01191408">
    <property type="protein sequence ID" value="JAE06488.1"/>
    <property type="molecule type" value="Transcribed_RNA"/>
</dbReference>
<reference evidence="1" key="1">
    <citation type="submission" date="2014-09" db="EMBL/GenBank/DDBJ databases">
        <authorList>
            <person name="Magalhaes I.L.F."/>
            <person name="Oliveira U."/>
            <person name="Santos F.R."/>
            <person name="Vidigal T.H.D.A."/>
            <person name="Brescovit A.D."/>
            <person name="Santos A.J."/>
        </authorList>
    </citation>
    <scope>NUCLEOTIDE SEQUENCE</scope>
    <source>
        <tissue evidence="1">Shoot tissue taken approximately 20 cm above the soil surface</tissue>
    </source>
</reference>